<dbReference type="PANTHER" id="PTHR43861">
    <property type="entry name" value="TRANS-ACONITATE 2-METHYLTRANSFERASE-RELATED"/>
    <property type="match status" value="1"/>
</dbReference>
<proteinExistence type="predicted"/>
<accession>A0A857NDJ5</accession>
<dbReference type="InterPro" id="IPR013216">
    <property type="entry name" value="Methyltransf_11"/>
</dbReference>
<protein>
    <submittedName>
        <fullName evidence="2">Type 11 methyltransferase</fullName>
    </submittedName>
</protein>
<name>A0A857NDJ5_9BACT</name>
<dbReference type="Gene3D" id="3.40.50.150">
    <property type="entry name" value="Vaccinia Virus protein VP39"/>
    <property type="match status" value="1"/>
</dbReference>
<keyword evidence="3" id="KW-1185">Reference proteome</keyword>
<gene>
    <name evidence="2" type="ORF">MICH65_0530</name>
</gene>
<dbReference type="EMBL" id="CP047901">
    <property type="protein sequence ID" value="QHO63511.1"/>
    <property type="molecule type" value="Genomic_DNA"/>
</dbReference>
<dbReference type="CDD" id="cd02440">
    <property type="entry name" value="AdoMet_MTases"/>
    <property type="match status" value="1"/>
</dbReference>
<dbReference type="SUPFAM" id="SSF53335">
    <property type="entry name" value="S-adenosyl-L-methionine-dependent methyltransferases"/>
    <property type="match status" value="1"/>
</dbReference>
<dbReference type="KEGG" id="caqa:MICH65_0530"/>
<keyword evidence="2" id="KW-0808">Transferase</keyword>
<dbReference type="Pfam" id="PF08241">
    <property type="entry name" value="Methyltransf_11"/>
    <property type="match status" value="1"/>
</dbReference>
<keyword evidence="2" id="KW-0489">Methyltransferase</keyword>
<dbReference type="RefSeq" id="WP_161931890.1">
    <property type="nucleotide sequence ID" value="NZ_CP047901.1"/>
</dbReference>
<reference evidence="3" key="1">
    <citation type="journal article" date="2020" name="Microorganisms">
        <title>Complete Genome of a Member of a New Bacterial Lineage in the Microgenomates Group Reveals an Unusual Nucleotide Composition Disparity Between Two Strands of DNA and Limited Metabolic Potential.</title>
        <authorList>
            <person name="Kadnikov V.V."/>
            <person name="Mardanov A.V."/>
            <person name="Beletsky A.V."/>
            <person name="Karnachuk O.V."/>
            <person name="Ravin N.V."/>
        </authorList>
    </citation>
    <scope>NUCLEOTIDE SEQUENCE [LARGE SCALE GENOMIC DNA]</scope>
</reference>
<dbReference type="Proteomes" id="UP000463983">
    <property type="component" value="Chromosome"/>
</dbReference>
<dbReference type="InterPro" id="IPR029063">
    <property type="entry name" value="SAM-dependent_MTases_sf"/>
</dbReference>
<sequence>MSRDQKYYQLARQASLEIGSHPGLKQLQQIARRSKNILDFGCGEGTRLNTLLGDNQQGHGVDINRFAISSAKKQYPRHHFKRYSGQRLPYQDNTFDLVYSAFVLEHTTDPEVVIKEMIRVTKPNGKLVILCPNFGAPNRRSPNSVKNPITKLITGLIHDFLPPSPEHLPWTFVNPKDTYDQPDDDTTVEPYLLSLKRYLTNQRMLVDTSSSLWSQELTTKNPRKLLFKFLGERSLFPFNFWGPQVFIIATKPADI</sequence>
<dbReference type="GO" id="GO:0032259">
    <property type="term" value="P:methylation"/>
    <property type="evidence" value="ECO:0007669"/>
    <property type="project" value="UniProtKB-KW"/>
</dbReference>
<evidence type="ECO:0000313" key="2">
    <source>
        <dbReference type="EMBL" id="QHO63511.1"/>
    </source>
</evidence>
<evidence type="ECO:0000259" key="1">
    <source>
        <dbReference type="Pfam" id="PF08241"/>
    </source>
</evidence>
<dbReference type="PANTHER" id="PTHR43861:SF1">
    <property type="entry name" value="TRANS-ACONITATE 2-METHYLTRANSFERASE"/>
    <property type="match status" value="1"/>
</dbReference>
<organism evidence="2 3">
    <name type="scientific">Candidatus Chazhemtobacterium aquaticus</name>
    <dbReference type="NCBI Taxonomy" id="2715735"/>
    <lineage>
        <taxon>Bacteria</taxon>
        <taxon>Candidatus Chazhemtobacteraceae</taxon>
        <taxon>Candidatus Chazhemtobacterium</taxon>
    </lineage>
</organism>
<dbReference type="GO" id="GO:0008757">
    <property type="term" value="F:S-adenosylmethionine-dependent methyltransferase activity"/>
    <property type="evidence" value="ECO:0007669"/>
    <property type="project" value="InterPro"/>
</dbReference>
<dbReference type="AlphaFoldDB" id="A0A857NDJ5"/>
<feature type="domain" description="Methyltransferase type 11" evidence="1">
    <location>
        <begin position="38"/>
        <end position="129"/>
    </location>
</feature>
<evidence type="ECO:0000313" key="3">
    <source>
        <dbReference type="Proteomes" id="UP000463983"/>
    </source>
</evidence>